<feature type="compositionally biased region" description="Polar residues" evidence="2">
    <location>
        <begin position="99"/>
        <end position="115"/>
    </location>
</feature>
<dbReference type="GO" id="GO:0046872">
    <property type="term" value="F:metal ion binding"/>
    <property type="evidence" value="ECO:0007669"/>
    <property type="project" value="UniProtKB-UniRule"/>
</dbReference>
<keyword evidence="1" id="KW-0904">Protein phosphatase</keyword>
<feature type="region of interest" description="Disordered" evidence="2">
    <location>
        <begin position="361"/>
        <end position="391"/>
    </location>
</feature>
<dbReference type="PANTHER" id="PTHR12320">
    <property type="entry name" value="PROTEIN PHOSPHATASE 2C"/>
    <property type="match status" value="1"/>
</dbReference>
<dbReference type="EC" id="3.1.3.16" evidence="1"/>
<keyword evidence="1" id="KW-0464">Manganese</keyword>
<dbReference type="PANTHER" id="PTHR12320:SF84">
    <property type="entry name" value="PROTEIN PHOSPHATASE"/>
    <property type="match status" value="1"/>
</dbReference>
<evidence type="ECO:0000313" key="5">
    <source>
        <dbReference type="Proteomes" id="UP000310158"/>
    </source>
</evidence>
<comment type="cofactor">
    <cofactor evidence="1">
        <name>Mn(2+)</name>
        <dbReference type="ChEBI" id="CHEBI:29035"/>
    </cofactor>
</comment>
<dbReference type="PROSITE" id="PS51746">
    <property type="entry name" value="PPM_2"/>
    <property type="match status" value="1"/>
</dbReference>
<feature type="compositionally biased region" description="Basic and acidic residues" evidence="2">
    <location>
        <begin position="587"/>
        <end position="602"/>
    </location>
</feature>
<feature type="compositionally biased region" description="Basic and acidic residues" evidence="2">
    <location>
        <begin position="609"/>
        <end position="624"/>
    </location>
</feature>
<dbReference type="OrthoDB" id="60843at2759"/>
<dbReference type="Gene3D" id="3.60.40.10">
    <property type="entry name" value="PPM-type phosphatase domain"/>
    <property type="match status" value="1"/>
</dbReference>
<keyword evidence="1" id="KW-0479">Metal-binding</keyword>
<feature type="compositionally biased region" description="Low complexity" evidence="2">
    <location>
        <begin position="535"/>
        <end position="554"/>
    </location>
</feature>
<feature type="region of interest" description="Disordered" evidence="2">
    <location>
        <begin position="535"/>
        <end position="555"/>
    </location>
</feature>
<evidence type="ECO:0000259" key="3">
    <source>
        <dbReference type="PROSITE" id="PS51746"/>
    </source>
</evidence>
<feature type="compositionally biased region" description="Polar residues" evidence="2">
    <location>
        <begin position="125"/>
        <end position="138"/>
    </location>
</feature>
<dbReference type="SMART" id="SM00332">
    <property type="entry name" value="PP2Cc"/>
    <property type="match status" value="1"/>
</dbReference>
<dbReference type="SUPFAM" id="SSF81606">
    <property type="entry name" value="PP2C-like"/>
    <property type="match status" value="1"/>
</dbReference>
<name>A0A4S4LY26_9AGAM</name>
<accession>A0A4S4LY26</accession>
<proteinExistence type="inferred from homology"/>
<sequence length="658" mass="70460">MKTFHKRLYTVLPRGVAASSSSVASVSSSSSPLPLPRVRSNSASALGSRSLYTVPPSSLSQLPFFDAPPPPPPSSRPGNAHVLSTSRLPIQPKAEAESHSTNSPTQHSQQTHSNTSGGGAPPSSLALTSPQSNPSSHSIPLNHNVPFFSYPLFSIPPPPQYSAADALAHTLNNTKRHNKPKYHFDVGAYGIPKHSHGPVSGKDGRGASSLWGAGSSSRVTDGLDLAVQVGEDAYFVRENAMGVADGVGGWSRSKVPLRNPADPSPSALFARRLMHYCSSEIEVMCSCPAPPPTSLYFHEPDPRTPFFPNPSNVSVPWNPPLESLQEETEEGGEMDEFEEGLDVLLILERAYEHSLKAHVVPSSSTSSAPSRAHTPPPLSQSLPSKPEEPVPLLTGSSTALLAVLDHAAPPLVPKPAAAASFPYVQDEKKNGATPSLSSEECDAVIKIAHLGDCMGMLVRGEEIVWRSEEMWWSFNTPLQLGPSSRTPPSSAQLLTLPVKADDILILASDGLSDNLWDEDVLDEVVRFRHAFLTPSSSATSSAGGGESTTSRTASLLGRRTLAGMLSEALCSRARKVSLAKHSSGRSRKSEKEKKEKEEKESGDVEEEIPFARRAREEGRMFRGGKSDDISVLVAVISPAEDVTPQQQQSGKTRVRTHL</sequence>
<gene>
    <name evidence="4" type="ORF">EW146_g5188</name>
</gene>
<feature type="compositionally biased region" description="Polar residues" evidence="2">
    <location>
        <begin position="39"/>
        <end position="61"/>
    </location>
</feature>
<organism evidence="4 5">
    <name type="scientific">Bondarzewia mesenterica</name>
    <dbReference type="NCBI Taxonomy" id="1095465"/>
    <lineage>
        <taxon>Eukaryota</taxon>
        <taxon>Fungi</taxon>
        <taxon>Dikarya</taxon>
        <taxon>Basidiomycota</taxon>
        <taxon>Agaricomycotina</taxon>
        <taxon>Agaricomycetes</taxon>
        <taxon>Russulales</taxon>
        <taxon>Bondarzewiaceae</taxon>
        <taxon>Bondarzewia</taxon>
    </lineage>
</organism>
<keyword evidence="1" id="KW-0378">Hydrolase</keyword>
<keyword evidence="1" id="KW-0460">Magnesium</keyword>
<comment type="catalytic activity">
    <reaction evidence="1">
        <text>O-phospho-L-threonyl-[protein] + H2O = L-threonyl-[protein] + phosphate</text>
        <dbReference type="Rhea" id="RHEA:47004"/>
        <dbReference type="Rhea" id="RHEA-COMP:11060"/>
        <dbReference type="Rhea" id="RHEA-COMP:11605"/>
        <dbReference type="ChEBI" id="CHEBI:15377"/>
        <dbReference type="ChEBI" id="CHEBI:30013"/>
        <dbReference type="ChEBI" id="CHEBI:43474"/>
        <dbReference type="ChEBI" id="CHEBI:61977"/>
        <dbReference type="EC" id="3.1.3.16"/>
    </reaction>
</comment>
<dbReference type="Proteomes" id="UP000310158">
    <property type="component" value="Unassembled WGS sequence"/>
</dbReference>
<dbReference type="GO" id="GO:0004722">
    <property type="term" value="F:protein serine/threonine phosphatase activity"/>
    <property type="evidence" value="ECO:0007669"/>
    <property type="project" value="UniProtKB-EC"/>
</dbReference>
<dbReference type="EMBL" id="SGPL01000219">
    <property type="protein sequence ID" value="THH15270.1"/>
    <property type="molecule type" value="Genomic_DNA"/>
</dbReference>
<evidence type="ECO:0000256" key="1">
    <source>
        <dbReference type="RuleBase" id="RU366020"/>
    </source>
</evidence>
<protein>
    <recommendedName>
        <fullName evidence="1">Protein phosphatase</fullName>
        <ecNumber evidence="1">3.1.3.16</ecNumber>
    </recommendedName>
</protein>
<feature type="region of interest" description="Disordered" evidence="2">
    <location>
        <begin position="576"/>
        <end position="624"/>
    </location>
</feature>
<dbReference type="AlphaFoldDB" id="A0A4S4LY26"/>
<feature type="compositionally biased region" description="Low complexity" evidence="2">
    <location>
        <begin position="16"/>
        <end position="31"/>
    </location>
</feature>
<comment type="catalytic activity">
    <reaction evidence="1">
        <text>O-phospho-L-seryl-[protein] + H2O = L-seryl-[protein] + phosphate</text>
        <dbReference type="Rhea" id="RHEA:20629"/>
        <dbReference type="Rhea" id="RHEA-COMP:9863"/>
        <dbReference type="Rhea" id="RHEA-COMP:11604"/>
        <dbReference type="ChEBI" id="CHEBI:15377"/>
        <dbReference type="ChEBI" id="CHEBI:29999"/>
        <dbReference type="ChEBI" id="CHEBI:43474"/>
        <dbReference type="ChEBI" id="CHEBI:83421"/>
        <dbReference type="EC" id="3.1.3.16"/>
    </reaction>
</comment>
<feature type="compositionally biased region" description="Low complexity" evidence="2">
    <location>
        <begin position="361"/>
        <end position="384"/>
    </location>
</feature>
<feature type="compositionally biased region" description="Basic residues" evidence="2">
    <location>
        <begin position="576"/>
        <end position="586"/>
    </location>
</feature>
<reference evidence="4 5" key="1">
    <citation type="submission" date="2019-02" db="EMBL/GenBank/DDBJ databases">
        <title>Genome sequencing of the rare red list fungi Bondarzewia mesenterica.</title>
        <authorList>
            <person name="Buettner E."/>
            <person name="Kellner H."/>
        </authorList>
    </citation>
    <scope>NUCLEOTIDE SEQUENCE [LARGE SCALE GENOMIC DNA]</scope>
    <source>
        <strain evidence="4 5">DSM 108281</strain>
    </source>
</reference>
<feature type="domain" description="PPM-type phosphatase" evidence="3">
    <location>
        <begin position="212"/>
        <end position="636"/>
    </location>
</feature>
<comment type="cofactor">
    <cofactor evidence="1">
        <name>Mg(2+)</name>
        <dbReference type="ChEBI" id="CHEBI:18420"/>
    </cofactor>
</comment>
<feature type="compositionally biased region" description="Pro residues" evidence="2">
    <location>
        <begin position="66"/>
        <end position="75"/>
    </location>
</feature>
<dbReference type="InterPro" id="IPR039123">
    <property type="entry name" value="PPTC7"/>
</dbReference>
<comment type="caution">
    <text evidence="4">The sequence shown here is derived from an EMBL/GenBank/DDBJ whole genome shotgun (WGS) entry which is preliminary data.</text>
</comment>
<evidence type="ECO:0000256" key="2">
    <source>
        <dbReference type="SAM" id="MobiDB-lite"/>
    </source>
</evidence>
<dbReference type="InterPro" id="IPR036457">
    <property type="entry name" value="PPM-type-like_dom_sf"/>
</dbReference>
<feature type="region of interest" description="Disordered" evidence="2">
    <location>
        <begin position="16"/>
        <end position="138"/>
    </location>
</feature>
<comment type="similarity">
    <text evidence="1">Belongs to the PP2C family.</text>
</comment>
<feature type="region of interest" description="Disordered" evidence="2">
    <location>
        <begin position="638"/>
        <end position="658"/>
    </location>
</feature>
<evidence type="ECO:0000313" key="4">
    <source>
        <dbReference type="EMBL" id="THH15270.1"/>
    </source>
</evidence>
<dbReference type="InterPro" id="IPR001932">
    <property type="entry name" value="PPM-type_phosphatase-like_dom"/>
</dbReference>
<keyword evidence="5" id="KW-1185">Reference proteome</keyword>